<dbReference type="PANTHER" id="PTHR31540">
    <property type="entry name" value="CENTROSOMAL PROTEIN OF 131 KDA"/>
    <property type="match status" value="1"/>
</dbReference>
<reference evidence="3 4" key="1">
    <citation type="submission" date="2016-07" db="EMBL/GenBank/DDBJ databases">
        <title>Pervasive Adenine N6-methylation of Active Genes in Fungi.</title>
        <authorList>
            <consortium name="DOE Joint Genome Institute"/>
            <person name="Mondo S.J."/>
            <person name="Dannebaum R.O."/>
            <person name="Kuo R.C."/>
            <person name="Labutti K."/>
            <person name="Haridas S."/>
            <person name="Kuo A."/>
            <person name="Salamov A."/>
            <person name="Ahrendt S.R."/>
            <person name="Lipzen A."/>
            <person name="Sullivan W."/>
            <person name="Andreopoulos W.B."/>
            <person name="Clum A."/>
            <person name="Lindquist E."/>
            <person name="Daum C."/>
            <person name="Ramamoorthy G.K."/>
            <person name="Gryganskyi A."/>
            <person name="Culley D."/>
            <person name="Magnuson J.K."/>
            <person name="James T.Y."/>
            <person name="O'Malley M.A."/>
            <person name="Stajich J.E."/>
            <person name="Spatafora J.W."/>
            <person name="Visel A."/>
            <person name="Grigoriev I.V."/>
        </authorList>
    </citation>
    <scope>NUCLEOTIDE SEQUENCE [LARGE SCALE GENOMIC DNA]</scope>
    <source>
        <strain evidence="3 4">JEL800</strain>
    </source>
</reference>
<feature type="coiled-coil region" evidence="1">
    <location>
        <begin position="1"/>
        <end position="55"/>
    </location>
</feature>
<evidence type="ECO:0000313" key="4">
    <source>
        <dbReference type="Proteomes" id="UP000193642"/>
    </source>
</evidence>
<protein>
    <submittedName>
        <fullName evidence="3">Uncharacterized protein</fullName>
    </submittedName>
</protein>
<sequence length="168" mass="20206">MDSSQQQLEQLREKMIAERQKACEEEREFARQRYQKQLERDEMEFQQQKRKLAAEHDQKTHYLTEEFRQTRTSDQMEHKKAMDQLRLSIEKERADAASTMESVLRKHAHDLQNAREQMQIEKEQWQDRVLAKQDAEVRAWEVSMFFFCLFFFHVCVLCIDILGGGGCE</sequence>
<dbReference type="OrthoDB" id="197735at2759"/>
<keyword evidence="4" id="KW-1185">Reference proteome</keyword>
<dbReference type="STRING" id="329046.A0A1Y2C7K3"/>
<accession>A0A1Y2C7K3</accession>
<evidence type="ECO:0000256" key="1">
    <source>
        <dbReference type="SAM" id="Coils"/>
    </source>
</evidence>
<comment type="caution">
    <text evidence="3">The sequence shown here is derived from an EMBL/GenBank/DDBJ whole genome shotgun (WGS) entry which is preliminary data.</text>
</comment>
<name>A0A1Y2C7K3_9FUNG</name>
<dbReference type="PANTHER" id="PTHR31540:SF1">
    <property type="entry name" value="CENTROSOMAL PROTEIN OF 131 KDA"/>
    <property type="match status" value="1"/>
</dbReference>
<keyword evidence="2" id="KW-1133">Transmembrane helix</keyword>
<dbReference type="EMBL" id="MCGO01000026">
    <property type="protein sequence ID" value="ORY43010.1"/>
    <property type="molecule type" value="Genomic_DNA"/>
</dbReference>
<evidence type="ECO:0000256" key="2">
    <source>
        <dbReference type="SAM" id="Phobius"/>
    </source>
</evidence>
<dbReference type="GO" id="GO:0035735">
    <property type="term" value="P:intraciliary transport involved in cilium assembly"/>
    <property type="evidence" value="ECO:0007669"/>
    <property type="project" value="InterPro"/>
</dbReference>
<keyword evidence="2" id="KW-0812">Transmembrane</keyword>
<dbReference type="GO" id="GO:0005929">
    <property type="term" value="C:cilium"/>
    <property type="evidence" value="ECO:0007669"/>
    <property type="project" value="GOC"/>
</dbReference>
<gene>
    <name evidence="3" type="ORF">BCR33DRAFT_268237</name>
</gene>
<keyword evidence="1" id="KW-0175">Coiled coil</keyword>
<keyword evidence="2" id="KW-0472">Membrane</keyword>
<organism evidence="3 4">
    <name type="scientific">Rhizoclosmatium globosum</name>
    <dbReference type="NCBI Taxonomy" id="329046"/>
    <lineage>
        <taxon>Eukaryota</taxon>
        <taxon>Fungi</taxon>
        <taxon>Fungi incertae sedis</taxon>
        <taxon>Chytridiomycota</taxon>
        <taxon>Chytridiomycota incertae sedis</taxon>
        <taxon>Chytridiomycetes</taxon>
        <taxon>Chytridiales</taxon>
        <taxon>Chytriomycetaceae</taxon>
        <taxon>Rhizoclosmatium</taxon>
    </lineage>
</organism>
<evidence type="ECO:0000313" key="3">
    <source>
        <dbReference type="EMBL" id="ORY43010.1"/>
    </source>
</evidence>
<feature type="transmembrane region" description="Helical" evidence="2">
    <location>
        <begin position="142"/>
        <end position="162"/>
    </location>
</feature>
<dbReference type="AlphaFoldDB" id="A0A1Y2C7K3"/>
<dbReference type="Proteomes" id="UP000193642">
    <property type="component" value="Unassembled WGS sequence"/>
</dbReference>
<proteinExistence type="predicted"/>
<dbReference type="InterPro" id="IPR030465">
    <property type="entry name" value="CEP131"/>
</dbReference>